<dbReference type="Proteomes" id="UP000276309">
    <property type="component" value="Chromosome"/>
</dbReference>
<dbReference type="GO" id="GO:0033958">
    <property type="term" value="F:DNA-deoxyinosine glycosylase activity"/>
    <property type="evidence" value="ECO:0007669"/>
    <property type="project" value="UniProtKB-EC"/>
</dbReference>
<dbReference type="Gene3D" id="3.40.470.10">
    <property type="entry name" value="Uracil-DNA glycosylase-like domain"/>
    <property type="match status" value="1"/>
</dbReference>
<keyword evidence="2" id="KW-0326">Glycosidase</keyword>
<protein>
    <submittedName>
        <fullName evidence="2">DNA-deoxyinosine glycosylase</fullName>
        <ecNumber evidence="2">3.2.2.15</ecNumber>
    </submittedName>
</protein>
<reference evidence="2 3" key="1">
    <citation type="submission" date="2018-08" db="EMBL/GenBank/DDBJ databases">
        <title>The reduced genetic potential of extracellular carbohydrate catabolism in Euzebyella marina RN62, a Flavobacteriia bacterium isolated from the hadal water.</title>
        <authorList>
            <person name="Xue C."/>
        </authorList>
    </citation>
    <scope>NUCLEOTIDE SEQUENCE [LARGE SCALE GENOMIC DNA]</scope>
    <source>
        <strain evidence="2 3">RN62</strain>
    </source>
</reference>
<feature type="domain" description="Uracil-DNA glycosylase-like" evidence="1">
    <location>
        <begin position="11"/>
        <end position="154"/>
    </location>
</feature>
<gene>
    <name evidence="2" type="ORF">D1013_08915</name>
</gene>
<proteinExistence type="predicted"/>
<dbReference type="RefSeq" id="WP_121848488.1">
    <property type="nucleotide sequence ID" value="NZ_CP032050.1"/>
</dbReference>
<evidence type="ECO:0000313" key="2">
    <source>
        <dbReference type="EMBL" id="AYN67472.1"/>
    </source>
</evidence>
<sequence length="172" mass="20254">MNRKYCLDPLVDIETKLVILGTIPGEKSLLKKCYYGNEKNHFWDIVYRTLQPEFSCFELAESKSILERYKLLLENKIGLWDVIESCERKGSSDSKIKNENLNDFTTFFKRYPNIKTVLFNGSKSEKYFRKEYKDGVFSSIKFYQLNSTSSMNSNNTFKILNEWKCQIETIGL</sequence>
<dbReference type="Pfam" id="PF03167">
    <property type="entry name" value="UDG"/>
    <property type="match status" value="1"/>
</dbReference>
<keyword evidence="2" id="KW-0378">Hydrolase</keyword>
<dbReference type="InterPro" id="IPR036895">
    <property type="entry name" value="Uracil-DNA_glycosylase-like_sf"/>
</dbReference>
<dbReference type="InterPro" id="IPR026353">
    <property type="entry name" value="Hypoxan-DNA_Glyclase"/>
</dbReference>
<dbReference type="EC" id="3.2.2.15" evidence="2"/>
<dbReference type="AlphaFoldDB" id="A0A3G2L5C7"/>
<keyword evidence="3" id="KW-1185">Reference proteome</keyword>
<dbReference type="EMBL" id="CP032050">
    <property type="protein sequence ID" value="AYN67472.1"/>
    <property type="molecule type" value="Genomic_DNA"/>
</dbReference>
<dbReference type="CDD" id="cd10032">
    <property type="entry name" value="UDG-F6_HDG"/>
    <property type="match status" value="1"/>
</dbReference>
<accession>A0A3G2L5C7</accession>
<evidence type="ECO:0000259" key="1">
    <source>
        <dbReference type="Pfam" id="PF03167"/>
    </source>
</evidence>
<organism evidence="2 3">
    <name type="scientific">Euzebyella marina</name>
    <dbReference type="NCBI Taxonomy" id="1761453"/>
    <lineage>
        <taxon>Bacteria</taxon>
        <taxon>Pseudomonadati</taxon>
        <taxon>Bacteroidota</taxon>
        <taxon>Flavobacteriia</taxon>
        <taxon>Flavobacteriales</taxon>
        <taxon>Flavobacteriaceae</taxon>
        <taxon>Euzebyella</taxon>
    </lineage>
</organism>
<dbReference type="SUPFAM" id="SSF52141">
    <property type="entry name" value="Uracil-DNA glycosylase-like"/>
    <property type="match status" value="1"/>
</dbReference>
<evidence type="ECO:0000313" key="3">
    <source>
        <dbReference type="Proteomes" id="UP000276309"/>
    </source>
</evidence>
<dbReference type="NCBIfam" id="TIGR04274">
    <property type="entry name" value="hypoxanDNAglyco"/>
    <property type="match status" value="1"/>
</dbReference>
<dbReference type="OrthoDB" id="9799921at2"/>
<dbReference type="InterPro" id="IPR005122">
    <property type="entry name" value="Uracil-DNA_glycosylase-like"/>
</dbReference>
<name>A0A3G2L5C7_9FLAO</name>
<dbReference type="KEGG" id="emar:D1013_08915"/>